<gene>
    <name evidence="10" type="ORF">CI109_106604</name>
</gene>
<dbReference type="InterPro" id="IPR011059">
    <property type="entry name" value="Metal-dep_hydrolase_composite"/>
</dbReference>
<comment type="cofactor">
    <cofactor evidence="1">
        <name>Zn(2+)</name>
        <dbReference type="ChEBI" id="CHEBI:29105"/>
    </cofactor>
</comment>
<dbReference type="EMBL" id="CP144062">
    <property type="protein sequence ID" value="WWD22115.1"/>
    <property type="molecule type" value="Genomic_DNA"/>
</dbReference>
<dbReference type="RefSeq" id="XP_065823949.1">
    <property type="nucleotide sequence ID" value="XM_065967877.1"/>
</dbReference>
<evidence type="ECO:0000256" key="5">
    <source>
        <dbReference type="ARBA" id="ARBA00012863"/>
    </source>
</evidence>
<dbReference type="Pfam" id="PF01979">
    <property type="entry name" value="Amidohydro_1"/>
    <property type="match status" value="1"/>
</dbReference>
<comment type="subunit">
    <text evidence="4">Homotetramer.</text>
</comment>
<evidence type="ECO:0000256" key="7">
    <source>
        <dbReference type="ARBA" id="ARBA00022801"/>
    </source>
</evidence>
<dbReference type="AlphaFoldDB" id="A0AAJ8MYG8"/>
<keyword evidence="11" id="KW-1185">Reference proteome</keyword>
<organism evidence="10 11">
    <name type="scientific">Kwoniella shandongensis</name>
    <dbReference type="NCBI Taxonomy" id="1734106"/>
    <lineage>
        <taxon>Eukaryota</taxon>
        <taxon>Fungi</taxon>
        <taxon>Dikarya</taxon>
        <taxon>Basidiomycota</taxon>
        <taxon>Agaricomycotina</taxon>
        <taxon>Tremellomycetes</taxon>
        <taxon>Tremellales</taxon>
        <taxon>Cryptococcaceae</taxon>
        <taxon>Kwoniella</taxon>
    </lineage>
</organism>
<evidence type="ECO:0000259" key="9">
    <source>
        <dbReference type="Pfam" id="PF01979"/>
    </source>
</evidence>
<dbReference type="InterPro" id="IPR017593">
    <property type="entry name" value="Allantoinase"/>
</dbReference>
<dbReference type="InterPro" id="IPR032466">
    <property type="entry name" value="Metal_Hydrolase"/>
</dbReference>
<comment type="similarity">
    <text evidence="3">Belongs to the metallo-dependent hydrolases superfamily. Allantoinase family.</text>
</comment>
<dbReference type="InterPro" id="IPR050138">
    <property type="entry name" value="DHOase/Allantoinase_Hydrolase"/>
</dbReference>
<name>A0AAJ8MYG8_9TREE</name>
<feature type="domain" description="Amidohydrolase-related" evidence="9">
    <location>
        <begin position="59"/>
        <end position="423"/>
    </location>
</feature>
<dbReference type="GO" id="GO:0008270">
    <property type="term" value="F:zinc ion binding"/>
    <property type="evidence" value="ECO:0007669"/>
    <property type="project" value="InterPro"/>
</dbReference>
<dbReference type="Proteomes" id="UP000322225">
    <property type="component" value="Chromosome 12"/>
</dbReference>
<dbReference type="GO" id="GO:0006145">
    <property type="term" value="P:purine nucleobase catabolic process"/>
    <property type="evidence" value="ECO:0007669"/>
    <property type="project" value="TreeGrafter"/>
</dbReference>
<dbReference type="SUPFAM" id="SSF51338">
    <property type="entry name" value="Composite domain of metallo-dependent hydrolases"/>
    <property type="match status" value="1"/>
</dbReference>
<comment type="pathway">
    <text evidence="2">Nitrogen metabolism; (S)-allantoin degradation; allantoate from (S)-allantoin: step 1/1.</text>
</comment>
<dbReference type="GO" id="GO:0050897">
    <property type="term" value="F:cobalt ion binding"/>
    <property type="evidence" value="ECO:0007669"/>
    <property type="project" value="InterPro"/>
</dbReference>
<sequence>MAKQIILAPLALLPGSPTPEPASIEVDLSTRLITNVRRGLHLESKHDYSEVVYIEEGRVLLPGLVDCHVHLNQPGRTAWEGFETGSTAAISGGVTTVIDMPLNSIPPTTTVQGLEVKREEARRIGVKTDLGFWGGIIPGNQAELVPMLTAGVKGFKCFLIESGVDEFPCVQEADLVQACDALKMDVHAHPPDVADPSHYRTFVDSRPPAWEISALELVLKIARQYPQLRFHIVHLSAAGAVPLIRKARADGVTNLTVETCFHYLCLKAEDIPHNATQFKCCPPIRDEANRKQLIDALLDGTIDYVVSDHSPCVPELKKGDFLTAWGGVSGLGLGLSLLWTELGEKVGLSRVVTWLAEAQARQVGLEGKKGVLAVGAAADYVVFDPAAKFEVSQDSLRFKNKVSPYVGMTLRGVVEQTYLGGQLAWDGTQALKSTGILL</sequence>
<keyword evidence="6" id="KW-0479">Metal-binding</keyword>
<evidence type="ECO:0000256" key="8">
    <source>
        <dbReference type="ARBA" id="ARBA00022833"/>
    </source>
</evidence>
<keyword evidence="7" id="KW-0378">Hydrolase</keyword>
<evidence type="ECO:0000256" key="1">
    <source>
        <dbReference type="ARBA" id="ARBA00001947"/>
    </source>
</evidence>
<dbReference type="NCBIfam" id="TIGR03178">
    <property type="entry name" value="allantoinase"/>
    <property type="match status" value="1"/>
</dbReference>
<dbReference type="SUPFAM" id="SSF51556">
    <property type="entry name" value="Metallo-dependent hydrolases"/>
    <property type="match status" value="1"/>
</dbReference>
<dbReference type="Gene3D" id="3.20.20.140">
    <property type="entry name" value="Metal-dependent hydrolases"/>
    <property type="match status" value="1"/>
</dbReference>
<evidence type="ECO:0000313" key="11">
    <source>
        <dbReference type="Proteomes" id="UP000322225"/>
    </source>
</evidence>
<accession>A0AAJ8MYG8</accession>
<dbReference type="PANTHER" id="PTHR43668">
    <property type="entry name" value="ALLANTOINASE"/>
    <property type="match status" value="1"/>
</dbReference>
<evidence type="ECO:0000256" key="2">
    <source>
        <dbReference type="ARBA" id="ARBA00004968"/>
    </source>
</evidence>
<dbReference type="PANTHER" id="PTHR43668:SF2">
    <property type="entry name" value="ALLANTOINASE"/>
    <property type="match status" value="1"/>
</dbReference>
<proteinExistence type="inferred from homology"/>
<dbReference type="GeneID" id="43588086"/>
<dbReference type="EC" id="3.5.2.5" evidence="5"/>
<protein>
    <recommendedName>
        <fullName evidence="5">allantoinase</fullName>
        <ecNumber evidence="5">3.5.2.5</ecNumber>
    </recommendedName>
</protein>
<evidence type="ECO:0000256" key="4">
    <source>
        <dbReference type="ARBA" id="ARBA00011881"/>
    </source>
</evidence>
<dbReference type="GO" id="GO:0005737">
    <property type="term" value="C:cytoplasm"/>
    <property type="evidence" value="ECO:0007669"/>
    <property type="project" value="TreeGrafter"/>
</dbReference>
<evidence type="ECO:0000256" key="3">
    <source>
        <dbReference type="ARBA" id="ARBA00010368"/>
    </source>
</evidence>
<keyword evidence="8" id="KW-0862">Zinc</keyword>
<evidence type="ECO:0000256" key="6">
    <source>
        <dbReference type="ARBA" id="ARBA00022723"/>
    </source>
</evidence>
<dbReference type="KEGG" id="ksn:43588086"/>
<dbReference type="GO" id="GO:0004038">
    <property type="term" value="F:allantoinase activity"/>
    <property type="evidence" value="ECO:0007669"/>
    <property type="project" value="UniProtKB-EC"/>
</dbReference>
<dbReference type="InterPro" id="IPR006680">
    <property type="entry name" value="Amidohydro-rel"/>
</dbReference>
<reference evidence="10" key="2">
    <citation type="submission" date="2024-01" db="EMBL/GenBank/DDBJ databases">
        <title>Comparative genomics of Cryptococcus and Kwoniella reveals pathogenesis evolution and contrasting modes of karyotype evolution via chromosome fusion or intercentromeric recombination.</title>
        <authorList>
            <person name="Coelho M.A."/>
            <person name="David-Palma M."/>
            <person name="Shea T."/>
            <person name="Bowers K."/>
            <person name="McGinley-Smith S."/>
            <person name="Mohammad A.W."/>
            <person name="Gnirke A."/>
            <person name="Yurkov A.M."/>
            <person name="Nowrousian M."/>
            <person name="Sun S."/>
            <person name="Cuomo C.A."/>
            <person name="Heitman J."/>
        </authorList>
    </citation>
    <scope>NUCLEOTIDE SEQUENCE</scope>
    <source>
        <strain evidence="10">CBS 12478</strain>
    </source>
</reference>
<reference evidence="10" key="1">
    <citation type="submission" date="2017-08" db="EMBL/GenBank/DDBJ databases">
        <authorList>
            <person name="Cuomo C."/>
            <person name="Billmyre B."/>
            <person name="Heitman J."/>
        </authorList>
    </citation>
    <scope>NUCLEOTIDE SEQUENCE</scope>
    <source>
        <strain evidence="10">CBS 12478</strain>
    </source>
</reference>
<dbReference type="GO" id="GO:0000256">
    <property type="term" value="P:allantoin catabolic process"/>
    <property type="evidence" value="ECO:0007669"/>
    <property type="project" value="InterPro"/>
</dbReference>
<evidence type="ECO:0000313" key="10">
    <source>
        <dbReference type="EMBL" id="WWD22115.1"/>
    </source>
</evidence>